<reference evidence="3 4" key="1">
    <citation type="journal article" date="2013" name="Genome Announc.">
        <title>Draft Genome Sequence of the Cellulolytic, Mesophilic, Anaerobic Bacterium Clostridium termitidis Strain CT1112 (DSM 5398).</title>
        <authorList>
            <person name="Lal S."/>
            <person name="Ramachandran U."/>
            <person name="Zhang X."/>
            <person name="Munir R."/>
            <person name="Sparling R."/>
            <person name="Levin D.B."/>
        </authorList>
    </citation>
    <scope>NUCLEOTIDE SEQUENCE [LARGE SCALE GENOMIC DNA]</scope>
    <source>
        <strain evidence="3 4">CT1112</strain>
    </source>
</reference>
<dbReference type="RefSeq" id="WP_004623409.1">
    <property type="nucleotide sequence ID" value="NZ_AORV01000014.1"/>
</dbReference>
<protein>
    <recommendedName>
        <fullName evidence="5">Tetratricopeptide repeat protein</fullName>
    </recommendedName>
</protein>
<name>S0FPN0_RUMCE</name>
<accession>S0FPN0</accession>
<keyword evidence="4" id="KW-1185">Reference proteome</keyword>
<keyword evidence="2" id="KW-0472">Membrane</keyword>
<proteinExistence type="predicted"/>
<dbReference type="InterPro" id="IPR011990">
    <property type="entry name" value="TPR-like_helical_dom_sf"/>
</dbReference>
<dbReference type="EMBL" id="AORV01000014">
    <property type="protein sequence ID" value="EMS73817.1"/>
    <property type="molecule type" value="Genomic_DNA"/>
</dbReference>
<dbReference type="PATRIC" id="fig|1195236.3.peg.467"/>
<feature type="coiled-coil region" evidence="1">
    <location>
        <begin position="41"/>
        <end position="110"/>
    </location>
</feature>
<comment type="caution">
    <text evidence="3">The sequence shown here is derived from an EMBL/GenBank/DDBJ whole genome shotgun (WGS) entry which is preliminary data.</text>
</comment>
<evidence type="ECO:0000313" key="3">
    <source>
        <dbReference type="EMBL" id="EMS73817.1"/>
    </source>
</evidence>
<gene>
    <name evidence="3" type="ORF">CTER_0164</name>
</gene>
<dbReference type="AlphaFoldDB" id="S0FPN0"/>
<keyword evidence="1" id="KW-0175">Coiled coil</keyword>
<sequence length="255" mass="29520">MNFKLFTNNKENKNEKKQIWMYALILFTGAFIVLLLTAYSQVKFQNNISEYQNKLSSQEKAKINAVTDFNSAVKENKRLKSEIDALRNKLLQSEQQLAAEEEKSSDIQTQYKNATGAADLLMKAQDDYIKEDYISCAVNLKFNINTAYLSNSALQLYNELAKESYSKASLLLYREGYGNYRKKNYSEAILNLSRAIEFSEKNEYYVDDAYYYMANSYYKISNIDGVKKTIGEFFINCPKSSFTKDMKALNKKVME</sequence>
<evidence type="ECO:0000256" key="1">
    <source>
        <dbReference type="SAM" id="Coils"/>
    </source>
</evidence>
<dbReference type="Proteomes" id="UP000014155">
    <property type="component" value="Unassembled WGS sequence"/>
</dbReference>
<keyword evidence="2" id="KW-0812">Transmembrane</keyword>
<evidence type="ECO:0000256" key="2">
    <source>
        <dbReference type="SAM" id="Phobius"/>
    </source>
</evidence>
<dbReference type="SUPFAM" id="SSF48452">
    <property type="entry name" value="TPR-like"/>
    <property type="match status" value="1"/>
</dbReference>
<evidence type="ECO:0000313" key="4">
    <source>
        <dbReference type="Proteomes" id="UP000014155"/>
    </source>
</evidence>
<evidence type="ECO:0008006" key="5">
    <source>
        <dbReference type="Google" id="ProtNLM"/>
    </source>
</evidence>
<organism evidence="3 4">
    <name type="scientific">Ruminiclostridium cellobioparum subsp. termitidis CT1112</name>
    <dbReference type="NCBI Taxonomy" id="1195236"/>
    <lineage>
        <taxon>Bacteria</taxon>
        <taxon>Bacillati</taxon>
        <taxon>Bacillota</taxon>
        <taxon>Clostridia</taxon>
        <taxon>Eubacteriales</taxon>
        <taxon>Oscillospiraceae</taxon>
        <taxon>Ruminiclostridium</taxon>
    </lineage>
</organism>
<feature type="transmembrane region" description="Helical" evidence="2">
    <location>
        <begin position="20"/>
        <end position="39"/>
    </location>
</feature>
<dbReference type="STRING" id="1195236.CTER_0164"/>
<dbReference type="Gene3D" id="1.25.40.10">
    <property type="entry name" value="Tetratricopeptide repeat domain"/>
    <property type="match status" value="1"/>
</dbReference>
<keyword evidence="2" id="KW-1133">Transmembrane helix</keyword>
<dbReference type="eggNOG" id="ENOG5032V9E">
    <property type="taxonomic scope" value="Bacteria"/>
</dbReference>